<sequence length="827" mass="90257">MGPSEGPRAPRGRACAGAWRAAVVLLLLGSAAAQTPAPSAPCGNGTAPPTLRQPGYRDSAGADPGAGFMAPLVQSFLDTVQPSPFPRDLILSLTKDFNKLVSDPETRKAALRYETGFLVGVAIGVLYIVLMPLVGIFLVCCRCCGNCGGEMYQKQTSSINCWRRSLYWSLFLTTVVLLAGNICMFKSNEAFKLSVDQGQGGIITAIDNIQTFITDVPQQITYVVNASYKTVNEVTENLGDIGPQLGSRIQRSFRIPLKPALDSVGLLERDASETDDLLNKLNGSVNQLQRSIAIAQANVTAVKTKLNDTIYDPDCKNCSRLEPELQKLTVDTTLEIPNLSGIQTAVDEVIKARLQSVADDYLDNIPQRVTNDTRAVIMTIKEQLRRMEATVSQGLDGIPLSALEDLKASLDGARLEVNQLSGDIQKGNHITWAVGVVISVLVLLVVLCNALGLLLGPAGLRPGADPRERSCTAASGGSFLLMGAGFSFLYSWLFMLLVLLLFLLGGNLYTLVCKPWNNGELLQFIDASGLVPSLPNNATFSGIYSDCTKNMPIWSTLSLSQNINLEAELNMSKYTAEIVEQFENSQITLSNITLLSPEVRKQLGDFPDKLKQIDFDSTREKLTNITELNLNTSADSIDRFAVTQPIAKIKAELNEAATDLRAVQRDMETVVFPQIENLKLLINELQVQAVKTNGTVATVSIEFGKAQDFLNTNTTSIVKAEGRAFLKCQMQLFDAYAAWAILTITEQVGQCGPVSGAVDVAVVIVCSNVVESLNAFWFSLGWCMIFFIPSIILSIKLSKYYRKMKRADEFNKHIVMNQIPRATMLQY</sequence>
<feature type="transmembrane region" description="Helical" evidence="8">
    <location>
        <begin position="430"/>
        <end position="458"/>
    </location>
</feature>
<evidence type="ECO:0000256" key="5">
    <source>
        <dbReference type="ARBA" id="ARBA00023136"/>
    </source>
</evidence>
<dbReference type="OrthoDB" id="6229420at2759"/>
<dbReference type="InterPro" id="IPR008795">
    <property type="entry name" value="Prominin"/>
</dbReference>
<evidence type="ECO:0000313" key="11">
    <source>
        <dbReference type="Proteomes" id="UP000694546"/>
    </source>
</evidence>
<feature type="transmembrane region" description="Helical" evidence="8">
    <location>
        <begin position="117"/>
        <end position="145"/>
    </location>
</feature>
<dbReference type="AlphaFoldDB" id="A0A8C4Z1I7"/>
<keyword evidence="9" id="KW-0732">Signal</keyword>
<keyword evidence="11" id="KW-1185">Reference proteome</keyword>
<evidence type="ECO:0000256" key="1">
    <source>
        <dbReference type="ARBA" id="ARBA00004475"/>
    </source>
</evidence>
<comment type="similarity">
    <text evidence="2">Belongs to the prominin family.</text>
</comment>
<evidence type="ECO:0000256" key="8">
    <source>
        <dbReference type="SAM" id="Phobius"/>
    </source>
</evidence>
<accession>A0A8C4Z1I7</accession>
<dbReference type="Ensembl" id="ENSGMOT00000004901.2">
    <property type="protein sequence ID" value="ENSGMOP00000004760.2"/>
    <property type="gene ID" value="ENSGMOG00000004461.2"/>
</dbReference>
<feature type="chain" id="PRO_5046097262" description="Prominin-2" evidence="9">
    <location>
        <begin position="34"/>
        <end position="827"/>
    </location>
</feature>
<keyword evidence="5 8" id="KW-0472">Membrane</keyword>
<dbReference type="GO" id="GO:0005929">
    <property type="term" value="C:cilium"/>
    <property type="evidence" value="ECO:0007669"/>
    <property type="project" value="TreeGrafter"/>
</dbReference>
<dbReference type="GO" id="GO:0031528">
    <property type="term" value="C:microvillus membrane"/>
    <property type="evidence" value="ECO:0007669"/>
    <property type="project" value="UniProtKB-SubCell"/>
</dbReference>
<dbReference type="GO" id="GO:0071914">
    <property type="term" value="C:prominosome"/>
    <property type="evidence" value="ECO:0007669"/>
    <property type="project" value="TreeGrafter"/>
</dbReference>
<name>A0A8C4Z1I7_GADMO</name>
<dbReference type="PANTHER" id="PTHR22730:SF4">
    <property type="entry name" value="PROMININ-1-A-LIKE"/>
    <property type="match status" value="1"/>
</dbReference>
<keyword evidence="4 8" id="KW-1133">Transmembrane helix</keyword>
<feature type="transmembrane region" description="Helical" evidence="8">
    <location>
        <begin position="479"/>
        <end position="504"/>
    </location>
</feature>
<dbReference type="Proteomes" id="UP000694546">
    <property type="component" value="Chromosome 15"/>
</dbReference>
<evidence type="ECO:0008006" key="12">
    <source>
        <dbReference type="Google" id="ProtNLM"/>
    </source>
</evidence>
<dbReference type="GO" id="GO:0015485">
    <property type="term" value="F:cholesterol binding"/>
    <property type="evidence" value="ECO:0007669"/>
    <property type="project" value="TreeGrafter"/>
</dbReference>
<dbReference type="PANTHER" id="PTHR22730">
    <property type="entry name" value="PROMININ PROM PROTEIN"/>
    <property type="match status" value="1"/>
</dbReference>
<dbReference type="Pfam" id="PF05478">
    <property type="entry name" value="Prominin"/>
    <property type="match status" value="1"/>
</dbReference>
<comment type="subcellular location">
    <subcellularLocation>
        <location evidence="1">Cell projection</location>
        <location evidence="1">Microvillus membrane</location>
        <topology evidence="1">Multi-pass membrane protein</topology>
    </subcellularLocation>
</comment>
<proteinExistence type="inferred from homology"/>
<dbReference type="GO" id="GO:0016324">
    <property type="term" value="C:apical plasma membrane"/>
    <property type="evidence" value="ECO:0007669"/>
    <property type="project" value="TreeGrafter"/>
</dbReference>
<organism evidence="10 11">
    <name type="scientific">Gadus morhua</name>
    <name type="common">Atlantic cod</name>
    <dbReference type="NCBI Taxonomy" id="8049"/>
    <lineage>
        <taxon>Eukaryota</taxon>
        <taxon>Metazoa</taxon>
        <taxon>Chordata</taxon>
        <taxon>Craniata</taxon>
        <taxon>Vertebrata</taxon>
        <taxon>Euteleostomi</taxon>
        <taxon>Actinopterygii</taxon>
        <taxon>Neopterygii</taxon>
        <taxon>Teleostei</taxon>
        <taxon>Neoteleostei</taxon>
        <taxon>Acanthomorphata</taxon>
        <taxon>Zeiogadaria</taxon>
        <taxon>Gadariae</taxon>
        <taxon>Gadiformes</taxon>
        <taxon>Gadoidei</taxon>
        <taxon>Gadidae</taxon>
        <taxon>Gadus</taxon>
    </lineage>
</organism>
<evidence type="ECO:0000256" key="4">
    <source>
        <dbReference type="ARBA" id="ARBA00022989"/>
    </source>
</evidence>
<dbReference type="OMA" id="SLWNTLH"/>
<feature type="transmembrane region" description="Helical" evidence="8">
    <location>
        <begin position="166"/>
        <end position="187"/>
    </location>
</feature>
<feature type="region of interest" description="Disordered" evidence="7">
    <location>
        <begin position="37"/>
        <end position="58"/>
    </location>
</feature>
<dbReference type="GO" id="GO:0009986">
    <property type="term" value="C:cell surface"/>
    <property type="evidence" value="ECO:0007669"/>
    <property type="project" value="TreeGrafter"/>
</dbReference>
<dbReference type="GeneTree" id="ENSGT00530000063586"/>
<feature type="signal peptide" evidence="9">
    <location>
        <begin position="1"/>
        <end position="33"/>
    </location>
</feature>
<protein>
    <recommendedName>
        <fullName evidence="12">Prominin-2</fullName>
    </recommendedName>
</protein>
<keyword evidence="6" id="KW-0325">Glycoprotein</keyword>
<reference evidence="10" key="2">
    <citation type="submission" date="2025-09" db="UniProtKB">
        <authorList>
            <consortium name="Ensembl"/>
        </authorList>
    </citation>
    <scope>IDENTIFICATION</scope>
</reference>
<gene>
    <name evidence="10" type="primary">prom2</name>
</gene>
<evidence type="ECO:0000256" key="3">
    <source>
        <dbReference type="ARBA" id="ARBA00022692"/>
    </source>
</evidence>
<evidence type="ECO:0000256" key="6">
    <source>
        <dbReference type="ARBA" id="ARBA00023180"/>
    </source>
</evidence>
<keyword evidence="3 8" id="KW-0812">Transmembrane</keyword>
<evidence type="ECO:0000256" key="2">
    <source>
        <dbReference type="ARBA" id="ARBA00006058"/>
    </source>
</evidence>
<evidence type="ECO:0000313" key="10">
    <source>
        <dbReference type="Ensembl" id="ENSGMOP00000004760.2"/>
    </source>
</evidence>
<evidence type="ECO:0000256" key="9">
    <source>
        <dbReference type="SAM" id="SignalP"/>
    </source>
</evidence>
<evidence type="ECO:0000256" key="7">
    <source>
        <dbReference type="SAM" id="MobiDB-lite"/>
    </source>
</evidence>
<feature type="transmembrane region" description="Helical" evidence="8">
    <location>
        <begin position="775"/>
        <end position="795"/>
    </location>
</feature>
<reference evidence="10" key="1">
    <citation type="submission" date="2025-08" db="UniProtKB">
        <authorList>
            <consortium name="Ensembl"/>
        </authorList>
    </citation>
    <scope>IDENTIFICATION</scope>
</reference>